<dbReference type="RefSeq" id="WP_132325736.1">
    <property type="nucleotide sequence ID" value="NZ_FWZT01000034.1"/>
</dbReference>
<proteinExistence type="predicted"/>
<protein>
    <submittedName>
        <fullName evidence="1">Uncharacterized protein</fullName>
    </submittedName>
</protein>
<dbReference type="Proteomes" id="UP000192907">
    <property type="component" value="Unassembled WGS sequence"/>
</dbReference>
<reference evidence="2" key="1">
    <citation type="submission" date="2017-04" db="EMBL/GenBank/DDBJ databases">
        <authorList>
            <person name="Varghese N."/>
            <person name="Submissions S."/>
        </authorList>
    </citation>
    <scope>NUCLEOTIDE SEQUENCE [LARGE SCALE GENOMIC DNA]</scope>
    <source>
        <strain evidence="2">RKEM611</strain>
    </source>
</reference>
<keyword evidence="2" id="KW-1185">Reference proteome</keyword>
<name>A0A1Y6CPV9_9BACT</name>
<dbReference type="EMBL" id="FWZT01000034">
    <property type="protein sequence ID" value="SMF80131.1"/>
    <property type="molecule type" value="Genomic_DNA"/>
</dbReference>
<sequence length="210" mass="23007">MNQFIQNLFWALAFAPFTVSCNSAGSWTQKQDKDEQIEASVDHGAEASIEIELDAEQAEAIQPPQNVTGSYLACQIISTDAANNSDIGCQIADEQGQLDLSRAASAEWSVIPSSNTTATIIGNLPVSSSLHHYRFSIQTTQTLADIQSQVLISASYTKNIEAEAQAIEAKLGDAISRELKPIPDRVCFYEHEDYLVTMRTIVFNDFKTIA</sequence>
<gene>
    <name evidence="1" type="ORF">SAMN06296036_13452</name>
</gene>
<dbReference type="AlphaFoldDB" id="A0A1Y6CPV9"/>
<evidence type="ECO:0000313" key="2">
    <source>
        <dbReference type="Proteomes" id="UP000192907"/>
    </source>
</evidence>
<accession>A0A1Y6CPV9</accession>
<evidence type="ECO:0000313" key="1">
    <source>
        <dbReference type="EMBL" id="SMF80131.1"/>
    </source>
</evidence>
<organism evidence="1 2">
    <name type="scientific">Pseudobacteriovorax antillogorgiicola</name>
    <dbReference type="NCBI Taxonomy" id="1513793"/>
    <lineage>
        <taxon>Bacteria</taxon>
        <taxon>Pseudomonadati</taxon>
        <taxon>Bdellovibrionota</taxon>
        <taxon>Oligoflexia</taxon>
        <taxon>Oligoflexales</taxon>
        <taxon>Pseudobacteriovoracaceae</taxon>
        <taxon>Pseudobacteriovorax</taxon>
    </lineage>
</organism>